<protein>
    <submittedName>
        <fullName evidence="1">DUF892 family protein</fullName>
    </submittedName>
</protein>
<evidence type="ECO:0000313" key="1">
    <source>
        <dbReference type="EMBL" id="MDP4540719.1"/>
    </source>
</evidence>
<dbReference type="Gene3D" id="1.20.1260.10">
    <property type="match status" value="1"/>
</dbReference>
<organism evidence="1 2">
    <name type="scientific">Qipengyuania benthica</name>
    <dbReference type="NCBI Taxonomy" id="3067651"/>
    <lineage>
        <taxon>Bacteria</taxon>
        <taxon>Pseudomonadati</taxon>
        <taxon>Pseudomonadota</taxon>
        <taxon>Alphaproteobacteria</taxon>
        <taxon>Sphingomonadales</taxon>
        <taxon>Erythrobacteraceae</taxon>
        <taxon>Qipengyuania</taxon>
    </lineage>
</organism>
<dbReference type="InterPro" id="IPR009078">
    <property type="entry name" value="Ferritin-like_SF"/>
</dbReference>
<keyword evidence="2" id="KW-1185">Reference proteome</keyword>
<gene>
    <name evidence="1" type="ORF">Q9K01_13890</name>
</gene>
<dbReference type="RefSeq" id="WP_305930720.1">
    <property type="nucleotide sequence ID" value="NZ_JAVAIL010000005.1"/>
</dbReference>
<dbReference type="InterPro" id="IPR010287">
    <property type="entry name" value="DUF892_YciF-like"/>
</dbReference>
<reference evidence="1 2" key="1">
    <citation type="submission" date="2023-08" db="EMBL/GenBank/DDBJ databases">
        <title>genomic of DY56.</title>
        <authorList>
            <person name="Wang Y."/>
        </authorList>
    </citation>
    <scope>NUCLEOTIDE SEQUENCE [LARGE SCALE GENOMIC DNA]</scope>
    <source>
        <strain evidence="1 2">DY56-A-20</strain>
    </source>
</reference>
<dbReference type="Proteomes" id="UP001235664">
    <property type="component" value="Unassembled WGS sequence"/>
</dbReference>
<name>A0ABT9HBL7_9SPHN</name>
<comment type="caution">
    <text evidence="1">The sequence shown here is derived from an EMBL/GenBank/DDBJ whole genome shotgun (WGS) entry which is preliminary data.</text>
</comment>
<proteinExistence type="predicted"/>
<dbReference type="SUPFAM" id="SSF47240">
    <property type="entry name" value="Ferritin-like"/>
    <property type="match status" value="1"/>
</dbReference>
<sequence>MTTSSHEELLRVALRDLREGRGVVAHRLPEVAAAVDDPETRQAFQRLIAQATQEMETLAEMLRNPEGEPNLWAGGILDDAGRDVASTAAGPVRDTALIGAIRKFLAADIVSLETAICLSQHEGDAKSAALEALRQNASALDHLLRGQLRRLTGQAPDRAAD</sequence>
<dbReference type="EMBL" id="JAVAIL010000005">
    <property type="protein sequence ID" value="MDP4540719.1"/>
    <property type="molecule type" value="Genomic_DNA"/>
</dbReference>
<dbReference type="Pfam" id="PF05974">
    <property type="entry name" value="DUF892"/>
    <property type="match status" value="1"/>
</dbReference>
<accession>A0ABT9HBL7</accession>
<dbReference type="InterPro" id="IPR012347">
    <property type="entry name" value="Ferritin-like"/>
</dbReference>
<evidence type="ECO:0000313" key="2">
    <source>
        <dbReference type="Proteomes" id="UP001235664"/>
    </source>
</evidence>